<organism evidence="1 2">
    <name type="scientific">Eragrostis curvula</name>
    <name type="common">weeping love grass</name>
    <dbReference type="NCBI Taxonomy" id="38414"/>
    <lineage>
        <taxon>Eukaryota</taxon>
        <taxon>Viridiplantae</taxon>
        <taxon>Streptophyta</taxon>
        <taxon>Embryophyta</taxon>
        <taxon>Tracheophyta</taxon>
        <taxon>Spermatophyta</taxon>
        <taxon>Magnoliopsida</taxon>
        <taxon>Liliopsida</taxon>
        <taxon>Poales</taxon>
        <taxon>Poaceae</taxon>
        <taxon>PACMAD clade</taxon>
        <taxon>Chloridoideae</taxon>
        <taxon>Eragrostideae</taxon>
        <taxon>Eragrostidinae</taxon>
        <taxon>Eragrostis</taxon>
    </lineage>
</organism>
<reference evidence="1 2" key="1">
    <citation type="journal article" date="2019" name="Sci. Rep.">
        <title>A high-quality genome of Eragrostis curvula grass provides insights into Poaceae evolution and supports new strategies to enhance forage quality.</title>
        <authorList>
            <person name="Carballo J."/>
            <person name="Santos B.A.C.M."/>
            <person name="Zappacosta D."/>
            <person name="Garbus I."/>
            <person name="Selva J.P."/>
            <person name="Gallo C.A."/>
            <person name="Diaz A."/>
            <person name="Albertini E."/>
            <person name="Caccamo M."/>
            <person name="Echenique V."/>
        </authorList>
    </citation>
    <scope>NUCLEOTIDE SEQUENCE [LARGE SCALE GENOMIC DNA]</scope>
    <source>
        <strain evidence="2">cv. Victoria</strain>
        <tissue evidence="1">Leaf</tissue>
    </source>
</reference>
<evidence type="ECO:0000313" key="2">
    <source>
        <dbReference type="Proteomes" id="UP000324897"/>
    </source>
</evidence>
<sequence>MAGVYEAVRMSLVPEEIKTVEDRIDYLSKSLDELRASSATKGISRWRGGSVTCTRGRVP</sequence>
<name>A0A5J9U2Q5_9POAL</name>
<protein>
    <submittedName>
        <fullName evidence="1">Uncharacterized protein</fullName>
    </submittedName>
</protein>
<keyword evidence="2" id="KW-1185">Reference proteome</keyword>
<feature type="non-terminal residue" evidence="1">
    <location>
        <position position="1"/>
    </location>
</feature>
<accession>A0A5J9U2Q5</accession>
<evidence type="ECO:0000313" key="1">
    <source>
        <dbReference type="EMBL" id="TVU17331.1"/>
    </source>
</evidence>
<dbReference type="AlphaFoldDB" id="A0A5J9U2Q5"/>
<dbReference type="Gramene" id="TVU17331">
    <property type="protein sequence ID" value="TVU17331"/>
    <property type="gene ID" value="EJB05_33356"/>
</dbReference>
<proteinExistence type="predicted"/>
<dbReference type="Proteomes" id="UP000324897">
    <property type="component" value="Chromosome 7"/>
</dbReference>
<comment type="caution">
    <text evidence="1">The sequence shown here is derived from an EMBL/GenBank/DDBJ whole genome shotgun (WGS) entry which is preliminary data.</text>
</comment>
<dbReference type="EMBL" id="RWGY01000029">
    <property type="protein sequence ID" value="TVU17331.1"/>
    <property type="molecule type" value="Genomic_DNA"/>
</dbReference>
<gene>
    <name evidence="1" type="ORF">EJB05_33356</name>
</gene>